<evidence type="ECO:0008006" key="4">
    <source>
        <dbReference type="Google" id="ProtNLM"/>
    </source>
</evidence>
<evidence type="ECO:0000313" key="3">
    <source>
        <dbReference type="Proteomes" id="UP000510888"/>
    </source>
</evidence>
<dbReference type="EMBL" id="AP023177">
    <property type="protein sequence ID" value="BCF95304.1"/>
    <property type="molecule type" value="Genomic_DNA"/>
</dbReference>
<accession>A0A7I8C2P2</accession>
<dbReference type="AlphaFoldDB" id="A0A7I8C2P2"/>
<sequence length="66" mass="7790">MTVKSPCIDVCAIDGKTGFCTGCFRTREEIRDWKKMTDHRRHEILNEKSRRRAKVKREPQIAKLKS</sequence>
<dbReference type="PANTHER" id="PTHR35175:SF2">
    <property type="entry name" value="DUF1289 DOMAIN-CONTAINING PROTEIN"/>
    <property type="match status" value="1"/>
</dbReference>
<dbReference type="KEGG" id="plad:PPGU16_83710"/>
<dbReference type="Proteomes" id="UP000510888">
    <property type="component" value="Plasmid PPGU16_p2"/>
</dbReference>
<keyword evidence="2" id="KW-0614">Plasmid</keyword>
<proteinExistence type="predicted"/>
<organism evidence="2 3">
    <name type="scientific">Paraburkholderia largidicola</name>
    <dbReference type="NCBI Taxonomy" id="3014751"/>
    <lineage>
        <taxon>Bacteria</taxon>
        <taxon>Pseudomonadati</taxon>
        <taxon>Pseudomonadota</taxon>
        <taxon>Betaproteobacteria</taxon>
        <taxon>Burkholderiales</taxon>
        <taxon>Burkholderiaceae</taxon>
        <taxon>Paraburkholderia</taxon>
    </lineage>
</organism>
<name>A0A7I8C2P2_9BURK</name>
<geneLocation type="plasmid" evidence="2 3">
    <name>PPGU16_p2</name>
</geneLocation>
<dbReference type="PANTHER" id="PTHR35175">
    <property type="entry name" value="DUF1289 DOMAIN-CONTAINING PROTEIN"/>
    <property type="match status" value="1"/>
</dbReference>
<reference evidence="2 3" key="1">
    <citation type="journal article" date="2020" name="Genes (Basel)">
        <title>Genomic Comparison of Insect Gut Symbionts from Divergent Burkholderia Subclades.</title>
        <authorList>
            <person name="Takeshita K."/>
            <person name="Kikuchi Y."/>
        </authorList>
    </citation>
    <scope>NUCLEOTIDE SEQUENCE [LARGE SCALE GENOMIC DNA]</scope>
    <source>
        <strain evidence="2 3">PGU16</strain>
        <plasmid evidence="2 3">PPGU16_p2</plasmid>
    </source>
</reference>
<dbReference type="RefSeq" id="WP_180727474.1">
    <property type="nucleotide sequence ID" value="NZ_AP023177.1"/>
</dbReference>
<protein>
    <recommendedName>
        <fullName evidence="4">DUF1289 domain-containing protein</fullName>
    </recommendedName>
</protein>
<evidence type="ECO:0000256" key="1">
    <source>
        <dbReference type="SAM" id="MobiDB-lite"/>
    </source>
</evidence>
<gene>
    <name evidence="2" type="ORF">PPGU16_83710</name>
</gene>
<keyword evidence="3" id="KW-1185">Reference proteome</keyword>
<feature type="region of interest" description="Disordered" evidence="1">
    <location>
        <begin position="44"/>
        <end position="66"/>
    </location>
</feature>
<evidence type="ECO:0000313" key="2">
    <source>
        <dbReference type="EMBL" id="BCF95304.1"/>
    </source>
</evidence>
<dbReference type="InterPro" id="IPR010710">
    <property type="entry name" value="DUF1289"/>
</dbReference>
<dbReference type="Pfam" id="PF06945">
    <property type="entry name" value="DUF1289"/>
    <property type="match status" value="1"/>
</dbReference>